<reference evidence="7 8" key="1">
    <citation type="submission" date="2018-07" db="EMBL/GenBank/DDBJ databases">
        <title>Complete genome sequencing of Ornithinimicrobium sp. AMA3305.</title>
        <authorList>
            <person name="Bae J.-W."/>
        </authorList>
    </citation>
    <scope>NUCLEOTIDE SEQUENCE [LARGE SCALE GENOMIC DNA]</scope>
    <source>
        <strain evidence="7 8">AMA3305</strain>
    </source>
</reference>
<sequence>MTEPTEPTERIPLDRTGPLPGPGGPARPASPPRRRRAAPVVLASLVAGLIGGLGGGILAQTLQVGEGTAQETATSAGLPDPVPVAVAPDGTVQALSKAVLPSVALISIGADGVGGQGSGFVIREDGYVLTNHHVIRAAAARGGQITVELPGQEPMEAEVVGSDPAYDIAVLKVDRQGLTPLAFADPQGVEVGQTVVAVGAPLGLDSTVTAGIVSALDRPVVAGEDDVVSYINAIQTDAAINPGNSGGPLLDLAGNVVGVNSAIAQMPSSAASSAGSIGLGFAIPAQQAERTATQLIETGTSQHPVMGVHIDLLWAGEGARVLGEVRGGAPPVIPGGPAEAAGVRPGDIIVSVDGTRIRDAQHLLVELRSHAVGDTVEMALRGEDGQERTVDIVLAGAED</sequence>
<keyword evidence="5" id="KW-0812">Transmembrane</keyword>
<keyword evidence="5" id="KW-1133">Transmembrane helix</keyword>
<evidence type="ECO:0000259" key="6">
    <source>
        <dbReference type="PROSITE" id="PS50106"/>
    </source>
</evidence>
<dbReference type="InterPro" id="IPR036034">
    <property type="entry name" value="PDZ_sf"/>
</dbReference>
<feature type="region of interest" description="Disordered" evidence="4">
    <location>
        <begin position="1"/>
        <end position="35"/>
    </location>
</feature>
<dbReference type="InterPro" id="IPR041489">
    <property type="entry name" value="PDZ_6"/>
</dbReference>
<dbReference type="RefSeq" id="WP_114930205.1">
    <property type="nucleotide sequence ID" value="NZ_CP031229.1"/>
</dbReference>
<dbReference type="PANTHER" id="PTHR43343">
    <property type="entry name" value="PEPTIDASE S12"/>
    <property type="match status" value="1"/>
</dbReference>
<gene>
    <name evidence="7" type="ORF">DV701_17365</name>
</gene>
<feature type="transmembrane region" description="Helical" evidence="5">
    <location>
        <begin position="37"/>
        <end position="59"/>
    </location>
</feature>
<dbReference type="SUPFAM" id="SSF50156">
    <property type="entry name" value="PDZ domain-like"/>
    <property type="match status" value="1"/>
</dbReference>
<dbReference type="InterPro" id="IPR001478">
    <property type="entry name" value="PDZ"/>
</dbReference>
<dbReference type="EMBL" id="CP031229">
    <property type="protein sequence ID" value="AXH97643.1"/>
    <property type="molecule type" value="Genomic_DNA"/>
</dbReference>
<dbReference type="AlphaFoldDB" id="A0A345NRI5"/>
<dbReference type="PROSITE" id="PS50106">
    <property type="entry name" value="PDZ"/>
    <property type="match status" value="1"/>
</dbReference>
<keyword evidence="2" id="KW-0645">Protease</keyword>
<keyword evidence="5" id="KW-0472">Membrane</keyword>
<evidence type="ECO:0000256" key="4">
    <source>
        <dbReference type="SAM" id="MobiDB-lite"/>
    </source>
</evidence>
<organism evidence="7 8">
    <name type="scientific">Ornithinimicrobium avium</name>
    <dbReference type="NCBI Taxonomy" id="2283195"/>
    <lineage>
        <taxon>Bacteria</taxon>
        <taxon>Bacillati</taxon>
        <taxon>Actinomycetota</taxon>
        <taxon>Actinomycetes</taxon>
        <taxon>Micrococcales</taxon>
        <taxon>Ornithinimicrobiaceae</taxon>
        <taxon>Ornithinimicrobium</taxon>
    </lineage>
</organism>
<proteinExistence type="inferred from homology"/>
<keyword evidence="3" id="KW-0378">Hydrolase</keyword>
<dbReference type="GO" id="GO:0004252">
    <property type="term" value="F:serine-type endopeptidase activity"/>
    <property type="evidence" value="ECO:0007669"/>
    <property type="project" value="InterPro"/>
</dbReference>
<feature type="compositionally biased region" description="Pro residues" evidence="4">
    <location>
        <begin position="19"/>
        <end position="31"/>
    </location>
</feature>
<evidence type="ECO:0000256" key="3">
    <source>
        <dbReference type="ARBA" id="ARBA00022801"/>
    </source>
</evidence>
<evidence type="ECO:0000313" key="8">
    <source>
        <dbReference type="Proteomes" id="UP000253790"/>
    </source>
</evidence>
<dbReference type="InterPro" id="IPR001940">
    <property type="entry name" value="Peptidase_S1C"/>
</dbReference>
<evidence type="ECO:0000256" key="2">
    <source>
        <dbReference type="ARBA" id="ARBA00022670"/>
    </source>
</evidence>
<protein>
    <submittedName>
        <fullName evidence="7">PDZ domain-containing protein</fullName>
    </submittedName>
</protein>
<dbReference type="PANTHER" id="PTHR43343:SF3">
    <property type="entry name" value="PROTEASE DO-LIKE 8, CHLOROPLASTIC"/>
    <property type="match status" value="1"/>
</dbReference>
<keyword evidence="8" id="KW-1185">Reference proteome</keyword>
<feature type="domain" description="PDZ" evidence="6">
    <location>
        <begin position="332"/>
        <end position="362"/>
    </location>
</feature>
<dbReference type="Proteomes" id="UP000253790">
    <property type="component" value="Chromosome"/>
</dbReference>
<name>A0A345NRI5_9MICO</name>
<dbReference type="InterPro" id="IPR051201">
    <property type="entry name" value="Chloro_Bact_Ser_Proteases"/>
</dbReference>
<evidence type="ECO:0000313" key="7">
    <source>
        <dbReference type="EMBL" id="AXH97643.1"/>
    </source>
</evidence>
<dbReference type="KEGG" id="orn:DV701_17365"/>
<dbReference type="InterPro" id="IPR009003">
    <property type="entry name" value="Peptidase_S1_PA"/>
</dbReference>
<evidence type="ECO:0000256" key="5">
    <source>
        <dbReference type="SAM" id="Phobius"/>
    </source>
</evidence>
<dbReference type="Gene3D" id="2.40.10.10">
    <property type="entry name" value="Trypsin-like serine proteases"/>
    <property type="match status" value="2"/>
</dbReference>
<dbReference type="InterPro" id="IPR043504">
    <property type="entry name" value="Peptidase_S1_PA_chymotrypsin"/>
</dbReference>
<dbReference type="PRINTS" id="PR00834">
    <property type="entry name" value="PROTEASES2C"/>
</dbReference>
<comment type="similarity">
    <text evidence="1">Belongs to the peptidase S1C family.</text>
</comment>
<evidence type="ECO:0000256" key="1">
    <source>
        <dbReference type="ARBA" id="ARBA00010541"/>
    </source>
</evidence>
<dbReference type="Gene3D" id="2.30.42.10">
    <property type="match status" value="1"/>
</dbReference>
<dbReference type="Pfam" id="PF13365">
    <property type="entry name" value="Trypsin_2"/>
    <property type="match status" value="1"/>
</dbReference>
<dbReference type="Pfam" id="PF17820">
    <property type="entry name" value="PDZ_6"/>
    <property type="match status" value="1"/>
</dbReference>
<dbReference type="OrthoDB" id="9758917at2"/>
<dbReference type="SUPFAM" id="SSF50494">
    <property type="entry name" value="Trypsin-like serine proteases"/>
    <property type="match status" value="1"/>
</dbReference>
<dbReference type="SMART" id="SM00228">
    <property type="entry name" value="PDZ"/>
    <property type="match status" value="1"/>
</dbReference>
<dbReference type="GO" id="GO:0006508">
    <property type="term" value="P:proteolysis"/>
    <property type="evidence" value="ECO:0007669"/>
    <property type="project" value="UniProtKB-KW"/>
</dbReference>
<accession>A0A345NRI5</accession>